<evidence type="ECO:0000256" key="1">
    <source>
        <dbReference type="SAM" id="SignalP"/>
    </source>
</evidence>
<dbReference type="CDD" id="cd00161">
    <property type="entry name" value="beta-trefoil_Ricin-like"/>
    <property type="match status" value="1"/>
</dbReference>
<evidence type="ECO:0000313" key="3">
    <source>
        <dbReference type="Proteomes" id="UP000192578"/>
    </source>
</evidence>
<evidence type="ECO:0000313" key="2">
    <source>
        <dbReference type="EMBL" id="OQV24044.1"/>
    </source>
</evidence>
<dbReference type="EMBL" id="MTYJ01000008">
    <property type="protein sequence ID" value="OQV24044.1"/>
    <property type="molecule type" value="Genomic_DNA"/>
</dbReference>
<dbReference type="OrthoDB" id="10052353at2759"/>
<dbReference type="InterPro" id="IPR035992">
    <property type="entry name" value="Ricin_B-like_lectins"/>
</dbReference>
<feature type="chain" id="PRO_5010721645" evidence="1">
    <location>
        <begin position="23"/>
        <end position="200"/>
    </location>
</feature>
<proteinExistence type="predicted"/>
<feature type="signal peptide" evidence="1">
    <location>
        <begin position="1"/>
        <end position="22"/>
    </location>
</feature>
<dbReference type="Proteomes" id="UP000192578">
    <property type="component" value="Unassembled WGS sequence"/>
</dbReference>
<sequence length="200" mass="21263">MAGTRNLVAFMAIVLLVRPPQSTITAGTNRMARAVSLSVQNTVGFAPRDILLESLESKTCFEVKSGEVILNTCSFLSPSSSQLFTLKDLDGQHFTISGGGATCLAFGTSANRQGVTPLTASSTGCTTDNAKFYLDNSADGQSFLLRQKGTGKCVTPAATSGANEALKLSACDRNDPRQFFRIFSKSKPRRFAPHPPSCSN</sequence>
<organism evidence="2 3">
    <name type="scientific">Hypsibius exemplaris</name>
    <name type="common">Freshwater tardigrade</name>
    <dbReference type="NCBI Taxonomy" id="2072580"/>
    <lineage>
        <taxon>Eukaryota</taxon>
        <taxon>Metazoa</taxon>
        <taxon>Ecdysozoa</taxon>
        <taxon>Tardigrada</taxon>
        <taxon>Eutardigrada</taxon>
        <taxon>Parachela</taxon>
        <taxon>Hypsibioidea</taxon>
        <taxon>Hypsibiidae</taxon>
        <taxon>Hypsibius</taxon>
    </lineage>
</organism>
<keyword evidence="1" id="KW-0732">Signal</keyword>
<dbReference type="SUPFAM" id="SSF50370">
    <property type="entry name" value="Ricin B-like lectins"/>
    <property type="match status" value="1"/>
</dbReference>
<accession>A0A1W0X9G9</accession>
<protein>
    <submittedName>
        <fullName evidence="2">Uncharacterized protein</fullName>
    </submittedName>
</protein>
<dbReference type="PROSITE" id="PS50231">
    <property type="entry name" value="RICIN_B_LECTIN"/>
    <property type="match status" value="1"/>
</dbReference>
<dbReference type="AlphaFoldDB" id="A0A1W0X9G9"/>
<gene>
    <name evidence="2" type="ORF">BV898_01999</name>
</gene>
<dbReference type="Gene3D" id="2.80.10.50">
    <property type="match status" value="1"/>
</dbReference>
<name>A0A1W0X9G9_HYPEX</name>
<reference evidence="3" key="1">
    <citation type="submission" date="2017-01" db="EMBL/GenBank/DDBJ databases">
        <title>Comparative genomics of anhydrobiosis in the tardigrade Hypsibius dujardini.</title>
        <authorList>
            <person name="Yoshida Y."/>
            <person name="Koutsovoulos G."/>
            <person name="Laetsch D."/>
            <person name="Stevens L."/>
            <person name="Kumar S."/>
            <person name="Horikawa D."/>
            <person name="Ishino K."/>
            <person name="Komine S."/>
            <person name="Tomita M."/>
            <person name="Blaxter M."/>
            <person name="Arakawa K."/>
        </authorList>
    </citation>
    <scope>NUCLEOTIDE SEQUENCE [LARGE SCALE GENOMIC DNA]</scope>
    <source>
        <strain evidence="3">Z151</strain>
    </source>
</reference>
<comment type="caution">
    <text evidence="2">The sequence shown here is derived from an EMBL/GenBank/DDBJ whole genome shotgun (WGS) entry which is preliminary data.</text>
</comment>
<keyword evidence="3" id="KW-1185">Reference proteome</keyword>